<protein>
    <recommendedName>
        <fullName evidence="3">Lipoprotein</fullName>
    </recommendedName>
</protein>
<evidence type="ECO:0000313" key="1">
    <source>
        <dbReference type="EMBL" id="ARN79511.1"/>
    </source>
</evidence>
<dbReference type="OrthoDB" id="1144394at2"/>
<gene>
    <name evidence="1" type="ORF">BST97_15395</name>
</gene>
<proteinExistence type="predicted"/>
<keyword evidence="2" id="KW-1185">Reference proteome</keyword>
<organism evidence="1 2">
    <name type="scientific">Nonlabens spongiae</name>
    <dbReference type="NCBI Taxonomy" id="331648"/>
    <lineage>
        <taxon>Bacteria</taxon>
        <taxon>Pseudomonadati</taxon>
        <taxon>Bacteroidota</taxon>
        <taxon>Flavobacteriia</taxon>
        <taxon>Flavobacteriales</taxon>
        <taxon>Flavobacteriaceae</taxon>
        <taxon>Nonlabens</taxon>
    </lineage>
</organism>
<dbReference type="Proteomes" id="UP000193431">
    <property type="component" value="Chromosome"/>
</dbReference>
<dbReference type="STRING" id="331648.BST97_15395"/>
<accession>A0A1W6MPI6</accession>
<evidence type="ECO:0000313" key="2">
    <source>
        <dbReference type="Proteomes" id="UP000193431"/>
    </source>
</evidence>
<dbReference type="AlphaFoldDB" id="A0A1W6MPI6"/>
<dbReference type="EMBL" id="CP019344">
    <property type="protein sequence ID" value="ARN79511.1"/>
    <property type="molecule type" value="Genomic_DNA"/>
</dbReference>
<reference evidence="1 2" key="1">
    <citation type="submission" date="2016-11" db="EMBL/GenBank/DDBJ databases">
        <title>Trade-off between light-utilization and light-protection in marine flavobacteria.</title>
        <authorList>
            <person name="Kumagai Y."/>
        </authorList>
    </citation>
    <scope>NUCLEOTIDE SEQUENCE [LARGE SCALE GENOMIC DNA]</scope>
    <source>
        <strain evidence="1 2">JCM 13191</strain>
    </source>
</reference>
<dbReference type="RefSeq" id="WP_085768282.1">
    <property type="nucleotide sequence ID" value="NZ_CP019344.1"/>
</dbReference>
<evidence type="ECO:0008006" key="3">
    <source>
        <dbReference type="Google" id="ProtNLM"/>
    </source>
</evidence>
<name>A0A1W6MPI6_9FLAO</name>
<dbReference type="PROSITE" id="PS51257">
    <property type="entry name" value="PROKAR_LIPOPROTEIN"/>
    <property type="match status" value="1"/>
</dbReference>
<sequence>MRIFLISVFCLSLFSCNQQEAEKKEDVVLDKVASSDTYEKYVAAYNDYKSCKEERPQLTQDYMDKKITAEEFRERLKVNGKACNIKRDIYNRYYRLLQAEFDKEAEAYKINEE</sequence>